<feature type="transmembrane region" description="Helical" evidence="1">
    <location>
        <begin position="463"/>
        <end position="486"/>
    </location>
</feature>
<feature type="transmembrane region" description="Helical" evidence="1">
    <location>
        <begin position="397"/>
        <end position="416"/>
    </location>
</feature>
<keyword evidence="1" id="KW-1133">Transmembrane helix</keyword>
<feature type="transmembrane region" description="Helical" evidence="1">
    <location>
        <begin position="208"/>
        <end position="233"/>
    </location>
</feature>
<feature type="transmembrane region" description="Helical" evidence="1">
    <location>
        <begin position="170"/>
        <end position="188"/>
    </location>
</feature>
<organism evidence="3 4">
    <name type="scientific">Exocentrus adspersus</name>
    <dbReference type="NCBI Taxonomy" id="1586481"/>
    <lineage>
        <taxon>Eukaryota</taxon>
        <taxon>Metazoa</taxon>
        <taxon>Ecdysozoa</taxon>
        <taxon>Arthropoda</taxon>
        <taxon>Hexapoda</taxon>
        <taxon>Insecta</taxon>
        <taxon>Pterygota</taxon>
        <taxon>Neoptera</taxon>
        <taxon>Endopterygota</taxon>
        <taxon>Coleoptera</taxon>
        <taxon>Polyphaga</taxon>
        <taxon>Cucujiformia</taxon>
        <taxon>Chrysomeloidea</taxon>
        <taxon>Cerambycidae</taxon>
        <taxon>Lamiinae</taxon>
        <taxon>Acanthocinini</taxon>
        <taxon>Exocentrus</taxon>
    </lineage>
</organism>
<reference evidence="3 4" key="1">
    <citation type="journal article" date="2023" name="Insect Mol. Biol.">
        <title>Genome sequencing provides insights into the evolution of gene families encoding plant cell wall-degrading enzymes in longhorned beetles.</title>
        <authorList>
            <person name="Shin N.R."/>
            <person name="Okamura Y."/>
            <person name="Kirsch R."/>
            <person name="Pauchet Y."/>
        </authorList>
    </citation>
    <scope>NUCLEOTIDE SEQUENCE [LARGE SCALE GENOMIC DNA]</scope>
    <source>
        <strain evidence="3">EAD_L_NR</strain>
    </source>
</reference>
<keyword evidence="1" id="KW-0812">Transmembrane</keyword>
<feature type="transmembrane region" description="Helical" evidence="1">
    <location>
        <begin position="507"/>
        <end position="527"/>
    </location>
</feature>
<feature type="transmembrane region" description="Helical" evidence="1">
    <location>
        <begin position="254"/>
        <end position="272"/>
    </location>
</feature>
<dbReference type="Proteomes" id="UP001159042">
    <property type="component" value="Unassembled WGS sequence"/>
</dbReference>
<gene>
    <name evidence="3" type="ORF">NQ315_013165</name>
</gene>
<evidence type="ECO:0000313" key="4">
    <source>
        <dbReference type="Proteomes" id="UP001159042"/>
    </source>
</evidence>
<dbReference type="InterPro" id="IPR052728">
    <property type="entry name" value="O2_lipid_transport_reg"/>
</dbReference>
<dbReference type="PANTHER" id="PTHR11161">
    <property type="entry name" value="O-ACYLTRANSFERASE"/>
    <property type="match status" value="1"/>
</dbReference>
<evidence type="ECO:0000259" key="2">
    <source>
        <dbReference type="Pfam" id="PF01757"/>
    </source>
</evidence>
<dbReference type="InterPro" id="IPR002656">
    <property type="entry name" value="Acyl_transf_3_dom"/>
</dbReference>
<feature type="transmembrane region" description="Helical" evidence="1">
    <location>
        <begin position="437"/>
        <end position="457"/>
    </location>
</feature>
<dbReference type="PANTHER" id="PTHR11161:SF0">
    <property type="entry name" value="O-ACYLTRANSFERASE LIKE PROTEIN"/>
    <property type="match status" value="1"/>
</dbReference>
<sequence length="601" mass="68651">VRGTCRNTIYFSDKQYALMPLVFHHDDFDQSMMLGKDALYCSFTYEVEPLNSLNTSEVWNIIQEVSSDEFNYRHDRLRHRICVPLTCPDAKRETLIEGITACYNKKFYSLGLKGTVSALTCETTEPKYPVDSVDIAVGLGDIPEKQKQVFLFSPHIVDRTSSVLPAVRKVLLAGRVLVTVVFNMIPSFGKDETLIVRSGINDKYVNLFLSSGSLAVSTNFVMASFLLCYGLLLQFENKKEISPKYLFLVFINRYIRLTPALLVVSLFHATWWRHLSIGPIWNIVVGNEFLRCRKNWWTNILYMNNIIDKTNMCLPQTWYLALDTQYFIFLLLIIMFMKKYPKLVWPILGSLLSLNIIASFIQNYIYNFSTLPVPTPELLYELKNILPNPQWQYQTTSPVGCLAGPIIGLGYGYILYAYKRENLFQKNKRLHGILHYIIAYGGGLGIILIPGYFVLVLRLPHNIYWASFYTAIARPVFALTVGYGIFSAICGIKSITKYVLEWPPLYVLGRLTYSAYLIHTSTIWYRVGVARSPVFIEDFLVFICVLGDLSMSFLAALVLTLIVELPTSDLQKLLLPSKLEAATKTSKSSEERIVNVMMKLM</sequence>
<feature type="domain" description="Acyltransferase 3" evidence="2">
    <location>
        <begin position="206"/>
        <end position="547"/>
    </location>
</feature>
<evidence type="ECO:0000313" key="3">
    <source>
        <dbReference type="EMBL" id="KAJ8911703.1"/>
    </source>
</evidence>
<accession>A0AAV8VC60</accession>
<feature type="transmembrane region" description="Helical" evidence="1">
    <location>
        <begin position="343"/>
        <end position="366"/>
    </location>
</feature>
<proteinExistence type="predicted"/>
<feature type="non-terminal residue" evidence="3">
    <location>
        <position position="1"/>
    </location>
</feature>
<feature type="transmembrane region" description="Helical" evidence="1">
    <location>
        <begin position="318"/>
        <end position="336"/>
    </location>
</feature>
<dbReference type="AlphaFoldDB" id="A0AAV8VC60"/>
<comment type="caution">
    <text evidence="3">The sequence shown here is derived from an EMBL/GenBank/DDBJ whole genome shotgun (WGS) entry which is preliminary data.</text>
</comment>
<dbReference type="GO" id="GO:0016747">
    <property type="term" value="F:acyltransferase activity, transferring groups other than amino-acyl groups"/>
    <property type="evidence" value="ECO:0007669"/>
    <property type="project" value="InterPro"/>
</dbReference>
<keyword evidence="4" id="KW-1185">Reference proteome</keyword>
<dbReference type="Pfam" id="PF01757">
    <property type="entry name" value="Acyl_transf_3"/>
    <property type="match status" value="1"/>
</dbReference>
<evidence type="ECO:0000256" key="1">
    <source>
        <dbReference type="SAM" id="Phobius"/>
    </source>
</evidence>
<name>A0AAV8VC60_9CUCU</name>
<dbReference type="EMBL" id="JANEYG010000166">
    <property type="protein sequence ID" value="KAJ8911703.1"/>
    <property type="molecule type" value="Genomic_DNA"/>
</dbReference>
<feature type="transmembrane region" description="Helical" evidence="1">
    <location>
        <begin position="539"/>
        <end position="563"/>
    </location>
</feature>
<keyword evidence="1" id="KW-0472">Membrane</keyword>
<protein>
    <recommendedName>
        <fullName evidence="2">Acyltransferase 3 domain-containing protein</fullName>
    </recommendedName>
</protein>